<proteinExistence type="predicted"/>
<dbReference type="RefSeq" id="WP_010514687.1">
    <property type="nucleotide sequence ID" value="NZ_BANJ01000010.1"/>
</dbReference>
<evidence type="ECO:0000313" key="4">
    <source>
        <dbReference type="Proteomes" id="UP000032683"/>
    </source>
</evidence>
<dbReference type="AlphaFoldDB" id="A0A0D6Q548"/>
<dbReference type="PANTHER" id="PTHR30388:SF4">
    <property type="entry name" value="MOLYBDENUM COFACTOR INSERTION CHAPERONE PAOD"/>
    <property type="match status" value="1"/>
</dbReference>
<evidence type="ECO:0000259" key="1">
    <source>
        <dbReference type="Pfam" id="PF02625"/>
    </source>
</evidence>
<dbReference type="Pfam" id="PF13478">
    <property type="entry name" value="XdhC_C"/>
    <property type="match status" value="1"/>
</dbReference>
<feature type="domain" description="XdhC- CoxI" evidence="1">
    <location>
        <begin position="17"/>
        <end position="84"/>
    </location>
</feature>
<feature type="domain" description="XdhC Rossmann" evidence="2">
    <location>
        <begin position="205"/>
        <end position="346"/>
    </location>
</feature>
<name>A0A0D6Q548_KOMXY</name>
<dbReference type="GeneID" id="79188596"/>
<organism evidence="3 4">
    <name type="scientific">Komagataeibacter xylinus NBRC 13693</name>
    <dbReference type="NCBI Taxonomy" id="1234668"/>
    <lineage>
        <taxon>Bacteria</taxon>
        <taxon>Pseudomonadati</taxon>
        <taxon>Pseudomonadota</taxon>
        <taxon>Alphaproteobacteria</taxon>
        <taxon>Acetobacterales</taxon>
        <taxon>Acetobacteraceae</taxon>
        <taxon>Komagataeibacter</taxon>
    </lineage>
</organism>
<comment type="caution">
    <text evidence="3">The sequence shown here is derived from an EMBL/GenBank/DDBJ whole genome shotgun (WGS) entry which is preliminary data.</text>
</comment>
<evidence type="ECO:0000313" key="3">
    <source>
        <dbReference type="EMBL" id="GAN98687.1"/>
    </source>
</evidence>
<dbReference type="InterPro" id="IPR027051">
    <property type="entry name" value="XdhC_Rossmann_dom"/>
</dbReference>
<dbReference type="Pfam" id="PF02625">
    <property type="entry name" value="XdhC_CoxI"/>
    <property type="match status" value="1"/>
</dbReference>
<reference evidence="3 4" key="1">
    <citation type="submission" date="2012-11" db="EMBL/GenBank/DDBJ databases">
        <title>Whole genome sequence of Gluconacetobacter xylinus NBRC 13693.</title>
        <authorList>
            <person name="Azuma Y."/>
            <person name="Higashiura N."/>
            <person name="Hirakawa H."/>
            <person name="Matsushita K."/>
        </authorList>
    </citation>
    <scope>NUCLEOTIDE SEQUENCE [LARGE SCALE GENOMIC DNA]</scope>
    <source>
        <strain evidence="3 4">NBRC 13693</strain>
    </source>
</reference>
<accession>A0A0D6Q548</accession>
<dbReference type="InterPro" id="IPR003777">
    <property type="entry name" value="XdhC_CoxI"/>
</dbReference>
<evidence type="ECO:0000259" key="2">
    <source>
        <dbReference type="Pfam" id="PF13478"/>
    </source>
</evidence>
<protein>
    <submittedName>
        <fullName evidence="3">Xanthine dehydrogenase accessory factor XdhC/CoxI</fullName>
    </submittedName>
</protein>
<dbReference type="EMBL" id="BANJ01000010">
    <property type="protein sequence ID" value="GAN98687.1"/>
    <property type="molecule type" value="Genomic_DNA"/>
</dbReference>
<dbReference type="Proteomes" id="UP000032683">
    <property type="component" value="Unassembled WGS sequence"/>
</dbReference>
<dbReference type="PANTHER" id="PTHR30388">
    <property type="entry name" value="ALDEHYDE OXIDOREDUCTASE MOLYBDENUM COFACTOR ASSEMBLY PROTEIN"/>
    <property type="match status" value="1"/>
</dbReference>
<gene>
    <name evidence="3" type="ORF">Gxy13693_010_004</name>
</gene>
<dbReference type="Gene3D" id="3.40.50.720">
    <property type="entry name" value="NAD(P)-binding Rossmann-like Domain"/>
    <property type="match status" value="1"/>
</dbReference>
<sequence>MTQVSSTRDPLDLLIEWARAGQPCALATVTSTWGSSPRPAGSMMAVCANGRIEGSVSGGCVEGAVIEEARGVMDTGHPAALSYGVSSDDAWAVGLACGGLLDVYVAAVRTPAHPQGTLDLAMLETVAEKRRARVPVIVATDMATGASRLLYRTDAAPGGDTSCDLDARLAARAQEVFETGRSLRLEDANGQALWFLHLIPMPPRLLIAGAVHIAQVLAPMAQTTGFSVTVIDPRTQLATPERFPGITLETDWPDETLARLGVDNQTAIVTLTHDAKLDDPTLHYALNGDAFYIGALGSRKTQASRVERLREAGFSEAQIARIHGPVGLAIGAVGAAEIALSILAEIVAVRHNRPLGRVSGWS</sequence>
<dbReference type="InterPro" id="IPR052698">
    <property type="entry name" value="MoCofactor_Util/Proc"/>
</dbReference>